<dbReference type="EMBL" id="DSFP01000051">
    <property type="protein sequence ID" value="HEW46178.1"/>
    <property type="molecule type" value="Genomic_DNA"/>
</dbReference>
<evidence type="ECO:0000259" key="1">
    <source>
        <dbReference type="Pfam" id="PF18765"/>
    </source>
</evidence>
<dbReference type="SUPFAM" id="SSF81301">
    <property type="entry name" value="Nucleotidyltransferase"/>
    <property type="match status" value="1"/>
</dbReference>
<dbReference type="CDD" id="cd05403">
    <property type="entry name" value="NT_KNTase_like"/>
    <property type="match status" value="1"/>
</dbReference>
<evidence type="ECO:0000313" key="2">
    <source>
        <dbReference type="EMBL" id="HEW46178.1"/>
    </source>
</evidence>
<comment type="caution">
    <text evidence="2">The sequence shown here is derived from an EMBL/GenBank/DDBJ whole genome shotgun (WGS) entry which is preliminary data.</text>
</comment>
<reference evidence="2" key="1">
    <citation type="journal article" date="2020" name="mSystems">
        <title>Genome- and Community-Level Interaction Insights into Carbon Utilization and Element Cycling Functions of Hydrothermarchaeota in Hydrothermal Sediment.</title>
        <authorList>
            <person name="Zhou Z."/>
            <person name="Liu Y."/>
            <person name="Xu W."/>
            <person name="Pan J."/>
            <person name="Luo Z.H."/>
            <person name="Li M."/>
        </authorList>
    </citation>
    <scope>NUCLEOTIDE SEQUENCE [LARGE SCALE GENOMIC DNA]</scope>
    <source>
        <strain evidence="2">SpSt-132</strain>
    </source>
</reference>
<keyword evidence="2" id="KW-0808">Transferase</keyword>
<organism evidence="2">
    <name type="scientific">Hydrogenobacter sp</name>
    <dbReference type="NCBI Taxonomy" id="2152829"/>
    <lineage>
        <taxon>Bacteria</taxon>
        <taxon>Pseudomonadati</taxon>
        <taxon>Aquificota</taxon>
        <taxon>Aquificia</taxon>
        <taxon>Aquificales</taxon>
        <taxon>Aquificaceae</taxon>
        <taxon>Hydrogenobacter</taxon>
    </lineage>
</organism>
<dbReference type="AlphaFoldDB" id="A0A7C2V3T6"/>
<gene>
    <name evidence="2" type="ORF">ENO47_05875</name>
</gene>
<proteinExistence type="predicted"/>
<name>A0A7C2V3T6_9AQUI</name>
<sequence>MDIPEHILKKILDVLKEEGNIEKVIIFGSRVKGTSKASSDIDIALVGENINLRQILMIGSKIEDLDLPYKVDLISYKDIKDKNLKEEIDKFGVEIELKN</sequence>
<dbReference type="InterPro" id="IPR043519">
    <property type="entry name" value="NT_sf"/>
</dbReference>
<protein>
    <submittedName>
        <fullName evidence="2">Nucleotidyltransferase domain-containing protein</fullName>
    </submittedName>
</protein>
<dbReference type="Gene3D" id="3.30.460.10">
    <property type="entry name" value="Beta Polymerase, domain 2"/>
    <property type="match status" value="1"/>
</dbReference>
<accession>A0A7C2V3T6</accession>
<feature type="domain" description="Polymerase beta nucleotidyltransferase" evidence="1">
    <location>
        <begin position="9"/>
        <end position="95"/>
    </location>
</feature>
<dbReference type="InterPro" id="IPR041633">
    <property type="entry name" value="Polbeta"/>
</dbReference>
<dbReference type="GO" id="GO:0016740">
    <property type="term" value="F:transferase activity"/>
    <property type="evidence" value="ECO:0007669"/>
    <property type="project" value="UniProtKB-KW"/>
</dbReference>
<dbReference type="Pfam" id="PF18765">
    <property type="entry name" value="Polbeta"/>
    <property type="match status" value="1"/>
</dbReference>